<evidence type="ECO:0000256" key="5">
    <source>
        <dbReference type="ARBA" id="ARBA00023315"/>
    </source>
</evidence>
<evidence type="ECO:0000313" key="9">
    <source>
        <dbReference type="Proteomes" id="UP000183263"/>
    </source>
</evidence>
<evidence type="ECO:0000256" key="6">
    <source>
        <dbReference type="SAM" id="Phobius"/>
    </source>
</evidence>
<keyword evidence="6" id="KW-1133">Transmembrane helix</keyword>
<dbReference type="PANTHER" id="PTHR10434:SF64">
    <property type="entry name" value="1-ACYL-SN-GLYCEROL-3-PHOSPHATE ACYLTRANSFERASE-RELATED"/>
    <property type="match status" value="1"/>
</dbReference>
<gene>
    <name evidence="8" type="ORF">SAMN05444695_10357</name>
</gene>
<accession>A0A1G8ETF9</accession>
<keyword evidence="5 8" id="KW-0012">Acyltransferase</keyword>
<dbReference type="GO" id="GO:0006654">
    <property type="term" value="P:phosphatidic acid biosynthetic process"/>
    <property type="evidence" value="ECO:0007669"/>
    <property type="project" value="TreeGrafter"/>
</dbReference>
<evidence type="ECO:0000259" key="7">
    <source>
        <dbReference type="SMART" id="SM00563"/>
    </source>
</evidence>
<dbReference type="Pfam" id="PF01553">
    <property type="entry name" value="Acyltransferase"/>
    <property type="match status" value="1"/>
</dbReference>
<dbReference type="PANTHER" id="PTHR10434">
    <property type="entry name" value="1-ACYL-SN-GLYCEROL-3-PHOSPHATE ACYLTRANSFERASE"/>
    <property type="match status" value="1"/>
</dbReference>
<evidence type="ECO:0000256" key="4">
    <source>
        <dbReference type="ARBA" id="ARBA00023098"/>
    </source>
</evidence>
<keyword evidence="6" id="KW-0812">Transmembrane</keyword>
<comment type="pathway">
    <text evidence="1">Lipid metabolism.</text>
</comment>
<evidence type="ECO:0000256" key="1">
    <source>
        <dbReference type="ARBA" id="ARBA00005189"/>
    </source>
</evidence>
<keyword evidence="2" id="KW-0444">Lipid biosynthesis</keyword>
<proteinExistence type="predicted"/>
<dbReference type="InterPro" id="IPR002123">
    <property type="entry name" value="Plipid/glycerol_acylTrfase"/>
</dbReference>
<protein>
    <submittedName>
        <fullName evidence="8">1-acyl-sn-glycerol-3-phosphate acyltransferases</fullName>
    </submittedName>
</protein>
<feature type="domain" description="Phospholipid/glycerol acyltransferase" evidence="7">
    <location>
        <begin position="94"/>
        <end position="206"/>
    </location>
</feature>
<keyword evidence="3 8" id="KW-0808">Transferase</keyword>
<dbReference type="SUPFAM" id="SSF69593">
    <property type="entry name" value="Glycerol-3-phosphate (1)-acyltransferase"/>
    <property type="match status" value="1"/>
</dbReference>
<evidence type="ECO:0000256" key="2">
    <source>
        <dbReference type="ARBA" id="ARBA00022516"/>
    </source>
</evidence>
<name>A0A1G8ETF9_9NOCA</name>
<dbReference type="GO" id="GO:0003841">
    <property type="term" value="F:1-acylglycerol-3-phosphate O-acyltransferase activity"/>
    <property type="evidence" value="ECO:0007669"/>
    <property type="project" value="TreeGrafter"/>
</dbReference>
<keyword evidence="9" id="KW-1185">Reference proteome</keyword>
<reference evidence="8 9" key="1">
    <citation type="submission" date="2016-10" db="EMBL/GenBank/DDBJ databases">
        <authorList>
            <person name="de Groot N.N."/>
        </authorList>
    </citation>
    <scope>NUCLEOTIDE SEQUENCE [LARGE SCALE GENOMIC DNA]</scope>
    <source>
        <strain evidence="8 9">DSM 44892</strain>
    </source>
</reference>
<sequence>MSAHAWMPVSPCGDGCLPTTLPSASVARRSLRWVAVLAAVLASPALVLVRVLPRRRKAAVVRIGARTLLRALGIRLVSTGSPDGPGGPDESGGELVVAGHVSWVDVLVLAAVTPAAFVARGDLLEWRLLGTVARRMRVIPLDRERLRALPGVVAEVTERLRDGDRIVVFPEGTTWCGRAYGSFRPAMFQAAIDAGRPVRPIGLRYELGDGTLTTGPCFVGDETIGQSIARMVRLRDIRARVRVEPLEHPGLCRRELAGRCAQAVRGGSIDLAAHDILDPSIEVVGAEAA</sequence>
<dbReference type="SMART" id="SM00563">
    <property type="entry name" value="PlsC"/>
    <property type="match status" value="1"/>
</dbReference>
<feature type="transmembrane region" description="Helical" evidence="6">
    <location>
        <begin position="31"/>
        <end position="52"/>
    </location>
</feature>
<dbReference type="AlphaFoldDB" id="A0A1G8ETF9"/>
<dbReference type="Proteomes" id="UP000183263">
    <property type="component" value="Unassembled WGS sequence"/>
</dbReference>
<evidence type="ECO:0000256" key="3">
    <source>
        <dbReference type="ARBA" id="ARBA00022679"/>
    </source>
</evidence>
<keyword evidence="6" id="KW-0472">Membrane</keyword>
<organism evidence="8 9">
    <name type="scientific">Rhodococcus triatomae</name>
    <dbReference type="NCBI Taxonomy" id="300028"/>
    <lineage>
        <taxon>Bacteria</taxon>
        <taxon>Bacillati</taxon>
        <taxon>Actinomycetota</taxon>
        <taxon>Actinomycetes</taxon>
        <taxon>Mycobacteriales</taxon>
        <taxon>Nocardiaceae</taxon>
        <taxon>Rhodococcus</taxon>
    </lineage>
</organism>
<keyword evidence="4" id="KW-0443">Lipid metabolism</keyword>
<dbReference type="EMBL" id="FNDN01000003">
    <property type="protein sequence ID" value="SDH73125.1"/>
    <property type="molecule type" value="Genomic_DNA"/>
</dbReference>
<evidence type="ECO:0000313" key="8">
    <source>
        <dbReference type="EMBL" id="SDH73125.1"/>
    </source>
</evidence>
<dbReference type="CDD" id="cd07989">
    <property type="entry name" value="LPLAT_AGPAT-like"/>
    <property type="match status" value="1"/>
</dbReference>